<evidence type="ECO:0000256" key="4">
    <source>
        <dbReference type="ARBA" id="ARBA00023134"/>
    </source>
</evidence>
<sequence length="95" mass="11271">MTRSGYFTYNSALIGNTFKKAVDRFDDFYKRKAFICRYLAEGMDELEFEEAREDAVQLISEYQQLINNSNSNEYFYAFIKRVIQPSKWNKGHIGE</sequence>
<name>A0AAU9JYT0_9CILI</name>
<evidence type="ECO:0000256" key="1">
    <source>
        <dbReference type="ARBA" id="ARBA00009636"/>
    </source>
</evidence>
<dbReference type="EMBL" id="CAJZBQ010000051">
    <property type="protein sequence ID" value="CAG9330656.1"/>
    <property type="molecule type" value="Genomic_DNA"/>
</dbReference>
<reference evidence="5" key="1">
    <citation type="submission" date="2021-09" db="EMBL/GenBank/DDBJ databases">
        <authorList>
            <consortium name="AG Swart"/>
            <person name="Singh M."/>
            <person name="Singh A."/>
            <person name="Seah K."/>
            <person name="Emmerich C."/>
        </authorList>
    </citation>
    <scope>NUCLEOTIDE SEQUENCE</scope>
    <source>
        <strain evidence="5">ATCC30299</strain>
    </source>
</reference>
<organism evidence="5 6">
    <name type="scientific">Blepharisma stoltei</name>
    <dbReference type="NCBI Taxonomy" id="1481888"/>
    <lineage>
        <taxon>Eukaryota</taxon>
        <taxon>Sar</taxon>
        <taxon>Alveolata</taxon>
        <taxon>Ciliophora</taxon>
        <taxon>Postciliodesmatophora</taxon>
        <taxon>Heterotrichea</taxon>
        <taxon>Heterotrichida</taxon>
        <taxon>Blepharismidae</taxon>
        <taxon>Blepharisma</taxon>
    </lineage>
</organism>
<keyword evidence="2" id="KW-0493">Microtubule</keyword>
<proteinExistence type="inferred from homology"/>
<comment type="caution">
    <text evidence="5">The sequence shown here is derived from an EMBL/GenBank/DDBJ whole genome shotgun (WGS) entry which is preliminary data.</text>
</comment>
<dbReference type="SUPFAM" id="SSF55307">
    <property type="entry name" value="Tubulin C-terminal domain-like"/>
    <property type="match status" value="1"/>
</dbReference>
<dbReference type="Proteomes" id="UP001162131">
    <property type="component" value="Unassembled WGS sequence"/>
</dbReference>
<evidence type="ECO:0000313" key="6">
    <source>
        <dbReference type="Proteomes" id="UP001162131"/>
    </source>
</evidence>
<evidence type="ECO:0000256" key="2">
    <source>
        <dbReference type="ARBA" id="ARBA00022701"/>
    </source>
</evidence>
<keyword evidence="6" id="KW-1185">Reference proteome</keyword>
<evidence type="ECO:0000313" key="5">
    <source>
        <dbReference type="EMBL" id="CAG9330656.1"/>
    </source>
</evidence>
<dbReference type="InterPro" id="IPR008280">
    <property type="entry name" value="Tub_FtsZ_C"/>
</dbReference>
<keyword evidence="3" id="KW-0547">Nucleotide-binding</keyword>
<dbReference type="GO" id="GO:0005525">
    <property type="term" value="F:GTP binding"/>
    <property type="evidence" value="ECO:0007669"/>
    <property type="project" value="UniProtKB-KW"/>
</dbReference>
<comment type="similarity">
    <text evidence="1">Belongs to the tubulin family.</text>
</comment>
<dbReference type="AlphaFoldDB" id="A0AAU9JYT0"/>
<accession>A0AAU9JYT0</accession>
<evidence type="ECO:0000256" key="3">
    <source>
        <dbReference type="ARBA" id="ARBA00022741"/>
    </source>
</evidence>
<dbReference type="Gene3D" id="1.10.287.600">
    <property type="entry name" value="Helix hairpin bin"/>
    <property type="match status" value="1"/>
</dbReference>
<dbReference type="GO" id="GO:0005874">
    <property type="term" value="C:microtubule"/>
    <property type="evidence" value="ECO:0007669"/>
    <property type="project" value="UniProtKB-KW"/>
</dbReference>
<protein>
    <submittedName>
        <fullName evidence="5">Uncharacterized protein</fullName>
    </submittedName>
</protein>
<dbReference type="InterPro" id="IPR023123">
    <property type="entry name" value="Tubulin_C"/>
</dbReference>
<keyword evidence="4" id="KW-0342">GTP-binding</keyword>
<gene>
    <name evidence="5" type="ORF">BSTOLATCC_MIC51237</name>
</gene>